<reference evidence="2 3" key="1">
    <citation type="journal article" date="2021" name="Nat. Commun.">
        <title>Incipient diploidization of the medicinal plant Perilla within 10,000 years.</title>
        <authorList>
            <person name="Zhang Y."/>
            <person name="Shen Q."/>
            <person name="Leng L."/>
            <person name="Zhang D."/>
            <person name="Chen S."/>
            <person name="Shi Y."/>
            <person name="Ning Z."/>
            <person name="Chen S."/>
        </authorList>
    </citation>
    <scope>NUCLEOTIDE SEQUENCE [LARGE SCALE GENOMIC DNA]</scope>
    <source>
        <strain evidence="3">cv. PC099</strain>
    </source>
</reference>
<proteinExistence type="predicted"/>
<keyword evidence="3" id="KW-1185">Reference proteome</keyword>
<organism evidence="2 3">
    <name type="scientific">Perilla frutescens var. hirtella</name>
    <name type="common">Perilla citriodora</name>
    <name type="synonym">Perilla setoyensis</name>
    <dbReference type="NCBI Taxonomy" id="608512"/>
    <lineage>
        <taxon>Eukaryota</taxon>
        <taxon>Viridiplantae</taxon>
        <taxon>Streptophyta</taxon>
        <taxon>Embryophyta</taxon>
        <taxon>Tracheophyta</taxon>
        <taxon>Spermatophyta</taxon>
        <taxon>Magnoliopsida</taxon>
        <taxon>eudicotyledons</taxon>
        <taxon>Gunneridae</taxon>
        <taxon>Pentapetalae</taxon>
        <taxon>asterids</taxon>
        <taxon>lamiids</taxon>
        <taxon>Lamiales</taxon>
        <taxon>Lamiaceae</taxon>
        <taxon>Nepetoideae</taxon>
        <taxon>Elsholtzieae</taxon>
        <taxon>Perilla</taxon>
    </lineage>
</organism>
<feature type="region of interest" description="Disordered" evidence="1">
    <location>
        <begin position="78"/>
        <end position="107"/>
    </location>
</feature>
<dbReference type="Proteomes" id="UP001190926">
    <property type="component" value="Unassembled WGS sequence"/>
</dbReference>
<evidence type="ECO:0000256" key="1">
    <source>
        <dbReference type="SAM" id="MobiDB-lite"/>
    </source>
</evidence>
<feature type="region of interest" description="Disordered" evidence="1">
    <location>
        <begin position="1"/>
        <end position="25"/>
    </location>
</feature>
<evidence type="ECO:0000313" key="3">
    <source>
        <dbReference type="Proteomes" id="UP001190926"/>
    </source>
</evidence>
<evidence type="ECO:0000313" key="2">
    <source>
        <dbReference type="EMBL" id="KAH6824121.1"/>
    </source>
</evidence>
<accession>A0AAD4IZN4</accession>
<dbReference type="AlphaFoldDB" id="A0AAD4IZN4"/>
<protein>
    <submittedName>
        <fullName evidence="2">Uncharacterized protein</fullName>
    </submittedName>
</protein>
<feature type="compositionally biased region" description="Basic and acidic residues" evidence="1">
    <location>
        <begin position="11"/>
        <end position="25"/>
    </location>
</feature>
<gene>
    <name evidence="2" type="ORF">C2S53_012006</name>
</gene>
<comment type="caution">
    <text evidence="2">The sequence shown here is derived from an EMBL/GenBank/DDBJ whole genome shotgun (WGS) entry which is preliminary data.</text>
</comment>
<sequence>MKASSCTSIKPDMERAETDSDDHRRAVEKKTCIGHQQVRLSSENVPIAEADEKACLTQPPLSRAPLNSSDVRTNKELESPTAVFPTSNASKKEPHGPHRVHPRQYDPMDAGYNPALVKEFEIWRSKSRTSVPRGVLTLPFAMHMNALVDMLLLTSRREPGHFVDGWTALEMICWDTLTNENYELSRDRVSQYVLGGFPRDGSLHWGLASKTRQQARMGICGKLGIQLEERDVKDSCISEEELVLSWTSKRRCNEEISSIPEK</sequence>
<name>A0AAD4IZN4_PERFH</name>
<dbReference type="EMBL" id="SDAM02000517">
    <property type="protein sequence ID" value="KAH6824121.1"/>
    <property type="molecule type" value="Genomic_DNA"/>
</dbReference>